<name>A0A3N4HFK0_ASCIM</name>
<proteinExistence type="predicted"/>
<dbReference type="Proteomes" id="UP000275078">
    <property type="component" value="Unassembled WGS sequence"/>
</dbReference>
<keyword evidence="3" id="KW-1185">Reference proteome</keyword>
<evidence type="ECO:0000313" key="2">
    <source>
        <dbReference type="EMBL" id="RPA71668.1"/>
    </source>
</evidence>
<evidence type="ECO:0000256" key="1">
    <source>
        <dbReference type="SAM" id="MobiDB-lite"/>
    </source>
</evidence>
<evidence type="ECO:0000313" key="3">
    <source>
        <dbReference type="Proteomes" id="UP000275078"/>
    </source>
</evidence>
<feature type="region of interest" description="Disordered" evidence="1">
    <location>
        <begin position="1"/>
        <end position="57"/>
    </location>
</feature>
<dbReference type="AlphaFoldDB" id="A0A3N4HFK0"/>
<sequence length="338" mass="37796">MKDASVSADSGLEKQMSQLKTTDEDGNEEKATIDPTDHDKPVHPLEPGAAKEISESVPTAAAAGTGKFVTICIEGKNNPEAEPSRARKAPAYPSLMDYLTPVFGSPNYTANYIQRALEEIKEPRFRVVISVKHYKPEVSVIPPCLTPIAMMVIGEKLINDLKSWATWTEDNTDRYIALDPEWEDKLECLDIPEGNYFDDEVAENVYSEWVFVGYKIVRKIHTKLCEEVNLKPGSGMIWPTAFGFDRDRIDVFWTAPAFVNPVPLGYSPGHWFPAPGGPYLEVYEKVEPEERVPLEETKVYKIIQTHYPKSVLGLESYICDSDSPSADGEDKTKAEGMD</sequence>
<dbReference type="EMBL" id="ML119908">
    <property type="protein sequence ID" value="RPA71668.1"/>
    <property type="molecule type" value="Genomic_DNA"/>
</dbReference>
<reference evidence="2 3" key="1">
    <citation type="journal article" date="2018" name="Nat. Ecol. Evol.">
        <title>Pezizomycetes genomes reveal the molecular basis of ectomycorrhizal truffle lifestyle.</title>
        <authorList>
            <person name="Murat C."/>
            <person name="Payen T."/>
            <person name="Noel B."/>
            <person name="Kuo A."/>
            <person name="Morin E."/>
            <person name="Chen J."/>
            <person name="Kohler A."/>
            <person name="Krizsan K."/>
            <person name="Balestrini R."/>
            <person name="Da Silva C."/>
            <person name="Montanini B."/>
            <person name="Hainaut M."/>
            <person name="Levati E."/>
            <person name="Barry K.W."/>
            <person name="Belfiori B."/>
            <person name="Cichocki N."/>
            <person name="Clum A."/>
            <person name="Dockter R.B."/>
            <person name="Fauchery L."/>
            <person name="Guy J."/>
            <person name="Iotti M."/>
            <person name="Le Tacon F."/>
            <person name="Lindquist E.A."/>
            <person name="Lipzen A."/>
            <person name="Malagnac F."/>
            <person name="Mello A."/>
            <person name="Molinier V."/>
            <person name="Miyauchi S."/>
            <person name="Poulain J."/>
            <person name="Riccioni C."/>
            <person name="Rubini A."/>
            <person name="Sitrit Y."/>
            <person name="Splivallo R."/>
            <person name="Traeger S."/>
            <person name="Wang M."/>
            <person name="Zifcakova L."/>
            <person name="Wipf D."/>
            <person name="Zambonelli A."/>
            <person name="Paolocci F."/>
            <person name="Nowrousian M."/>
            <person name="Ottonello S."/>
            <person name="Baldrian P."/>
            <person name="Spatafora J.W."/>
            <person name="Henrissat B."/>
            <person name="Nagy L.G."/>
            <person name="Aury J.M."/>
            <person name="Wincker P."/>
            <person name="Grigoriev I.V."/>
            <person name="Bonfante P."/>
            <person name="Martin F.M."/>
        </authorList>
    </citation>
    <scope>NUCLEOTIDE SEQUENCE [LARGE SCALE GENOMIC DNA]</scope>
    <source>
        <strain evidence="2 3">RN42</strain>
    </source>
</reference>
<organism evidence="2 3">
    <name type="scientific">Ascobolus immersus RN42</name>
    <dbReference type="NCBI Taxonomy" id="1160509"/>
    <lineage>
        <taxon>Eukaryota</taxon>
        <taxon>Fungi</taxon>
        <taxon>Dikarya</taxon>
        <taxon>Ascomycota</taxon>
        <taxon>Pezizomycotina</taxon>
        <taxon>Pezizomycetes</taxon>
        <taxon>Pezizales</taxon>
        <taxon>Ascobolaceae</taxon>
        <taxon>Ascobolus</taxon>
    </lineage>
</organism>
<accession>A0A3N4HFK0</accession>
<protein>
    <submittedName>
        <fullName evidence="2">Uncharacterized protein</fullName>
    </submittedName>
</protein>
<gene>
    <name evidence="2" type="ORF">BJ508DRAFT_344217</name>
</gene>
<feature type="compositionally biased region" description="Basic and acidic residues" evidence="1">
    <location>
        <begin position="28"/>
        <end position="43"/>
    </location>
</feature>